<sequence length="238" mass="27475">MDGATKSGYIPMKLDDEQDEQVRSPSVAPLLDNIDLGEPVARYEINELFNRPYTIYRGAPSDEVDAAWDAIAEVGIVLISGEDVRGLGKDPSRTVKAPPEWDAHLAQIDGQHQIHCLNVLRKWGHYDYYFRPKFGDDPGLLHNSHRDHCVMLLLQTLTCQPSLDLITHNWVETQQYPVPDFNMNRKCKSHDRIIDWQRSNMITMDQWDEIRPQPGDFFLPLWPELVEINKQNGWNGTR</sequence>
<protein>
    <recommendedName>
        <fullName evidence="11">Tat pathway signal sequence</fullName>
    </recommendedName>
</protein>
<evidence type="ECO:0000256" key="2">
    <source>
        <dbReference type="ARBA" id="ARBA00022692"/>
    </source>
</evidence>
<reference evidence="9 10" key="1">
    <citation type="journal article" date="2011" name="Proc. Natl. Acad. Sci. U.S.A.">
        <title>Genome and transcriptome analyses of the mountain pine beetle-fungal symbiont Grosmannia clavigera, a lodgepole pine pathogen.</title>
        <authorList>
            <person name="DiGuistini S."/>
            <person name="Wang Y."/>
            <person name="Liao N.Y."/>
            <person name="Taylor G."/>
            <person name="Tanguay P."/>
            <person name="Feau N."/>
            <person name="Henrissat B."/>
            <person name="Chan S.K."/>
            <person name="Hesse-Orce U."/>
            <person name="Alamouti S.M."/>
            <person name="Tsui C.K.M."/>
            <person name="Docking R.T."/>
            <person name="Levasseur A."/>
            <person name="Haridas S."/>
            <person name="Robertson G."/>
            <person name="Birol I."/>
            <person name="Holt R.A."/>
            <person name="Marra M.A."/>
            <person name="Hamelin R.C."/>
            <person name="Hirst M."/>
            <person name="Jones S.J.M."/>
            <person name="Bohlmann J."/>
            <person name="Breuil C."/>
        </authorList>
    </citation>
    <scope>NUCLEOTIDE SEQUENCE [LARGE SCALE GENOMIC DNA]</scope>
    <source>
        <strain evidence="10">kw1407 / UAMH 11150</strain>
    </source>
</reference>
<keyword evidence="2" id="KW-0812">Transmembrane</keyword>
<keyword evidence="6" id="KW-0325">Glycoprotein</keyword>
<dbReference type="InterPro" id="IPR021765">
    <property type="entry name" value="UstYa-like"/>
</dbReference>
<comment type="subcellular location">
    <subcellularLocation>
        <location evidence="1">Membrane</location>
        <topology evidence="1">Single-pass membrane protein</topology>
    </subcellularLocation>
</comment>
<dbReference type="AlphaFoldDB" id="F0XJI1"/>
<dbReference type="Pfam" id="PF11807">
    <property type="entry name" value="UstYa"/>
    <property type="match status" value="1"/>
</dbReference>
<proteinExistence type="inferred from homology"/>
<name>F0XJI1_GROCL</name>
<evidence type="ECO:0000256" key="3">
    <source>
        <dbReference type="ARBA" id="ARBA00022989"/>
    </source>
</evidence>
<gene>
    <name evidence="9" type="ORF">CMQ_2462</name>
</gene>
<evidence type="ECO:0000256" key="8">
    <source>
        <dbReference type="SAM" id="MobiDB-lite"/>
    </source>
</evidence>
<dbReference type="GeneID" id="25975454"/>
<dbReference type="RefSeq" id="XP_014171895.1">
    <property type="nucleotide sequence ID" value="XM_014316420.1"/>
</dbReference>
<organism evidence="10">
    <name type="scientific">Grosmannia clavigera (strain kw1407 / UAMH 11150)</name>
    <name type="common">Blue stain fungus</name>
    <name type="synonym">Graphiocladiella clavigera</name>
    <dbReference type="NCBI Taxonomy" id="655863"/>
    <lineage>
        <taxon>Eukaryota</taxon>
        <taxon>Fungi</taxon>
        <taxon>Dikarya</taxon>
        <taxon>Ascomycota</taxon>
        <taxon>Pezizomycotina</taxon>
        <taxon>Sordariomycetes</taxon>
        <taxon>Sordariomycetidae</taxon>
        <taxon>Ophiostomatales</taxon>
        <taxon>Ophiostomataceae</taxon>
        <taxon>Leptographium</taxon>
    </lineage>
</organism>
<dbReference type="GO" id="GO:0043386">
    <property type="term" value="P:mycotoxin biosynthetic process"/>
    <property type="evidence" value="ECO:0007669"/>
    <property type="project" value="InterPro"/>
</dbReference>
<keyword evidence="4" id="KW-0843">Virulence</keyword>
<dbReference type="EMBL" id="GL629782">
    <property type="protein sequence ID" value="EFX02413.1"/>
    <property type="molecule type" value="Genomic_DNA"/>
</dbReference>
<evidence type="ECO:0000313" key="10">
    <source>
        <dbReference type="Proteomes" id="UP000007796"/>
    </source>
</evidence>
<evidence type="ECO:0000313" key="9">
    <source>
        <dbReference type="EMBL" id="EFX02413.1"/>
    </source>
</evidence>
<comment type="similarity">
    <text evidence="7">Belongs to the ustYa family.</text>
</comment>
<dbReference type="PANTHER" id="PTHR33365">
    <property type="entry name" value="YALI0B05434P"/>
    <property type="match status" value="1"/>
</dbReference>
<dbReference type="STRING" id="655863.F0XJI1"/>
<keyword evidence="3" id="KW-1133">Transmembrane helix</keyword>
<evidence type="ECO:0008006" key="11">
    <source>
        <dbReference type="Google" id="ProtNLM"/>
    </source>
</evidence>
<evidence type="ECO:0000256" key="1">
    <source>
        <dbReference type="ARBA" id="ARBA00004167"/>
    </source>
</evidence>
<dbReference type="GO" id="GO:0016020">
    <property type="term" value="C:membrane"/>
    <property type="evidence" value="ECO:0007669"/>
    <property type="project" value="UniProtKB-SubCell"/>
</dbReference>
<dbReference type="OrthoDB" id="3687641at2759"/>
<evidence type="ECO:0000256" key="4">
    <source>
        <dbReference type="ARBA" id="ARBA00023026"/>
    </source>
</evidence>
<evidence type="ECO:0000256" key="5">
    <source>
        <dbReference type="ARBA" id="ARBA00023136"/>
    </source>
</evidence>
<dbReference type="PANTHER" id="PTHR33365:SF14">
    <property type="entry name" value="TAT PATHWAY SIGNAL SEQUENCE"/>
    <property type="match status" value="1"/>
</dbReference>
<accession>F0XJI1</accession>
<keyword evidence="5" id="KW-0472">Membrane</keyword>
<dbReference type="InParanoid" id="F0XJI1"/>
<dbReference type="HOGENOM" id="CLU_042941_6_0_1"/>
<feature type="region of interest" description="Disordered" evidence="8">
    <location>
        <begin position="1"/>
        <end position="21"/>
    </location>
</feature>
<dbReference type="eggNOG" id="ENOG502RKD2">
    <property type="taxonomic scope" value="Eukaryota"/>
</dbReference>
<keyword evidence="10" id="KW-1185">Reference proteome</keyword>
<dbReference type="Proteomes" id="UP000007796">
    <property type="component" value="Unassembled WGS sequence"/>
</dbReference>
<evidence type="ECO:0000256" key="7">
    <source>
        <dbReference type="ARBA" id="ARBA00035112"/>
    </source>
</evidence>
<evidence type="ECO:0000256" key="6">
    <source>
        <dbReference type="ARBA" id="ARBA00023180"/>
    </source>
</evidence>